<dbReference type="Proteomes" id="UP000050865">
    <property type="component" value="Unassembled WGS sequence"/>
</dbReference>
<keyword evidence="2" id="KW-0812">Transmembrane</keyword>
<gene>
    <name evidence="3" type="ORF">FC75_GL000512</name>
</gene>
<keyword evidence="4" id="KW-1185">Reference proteome</keyword>
<reference evidence="3 4" key="1">
    <citation type="journal article" date="2015" name="Genome Announc.">
        <title>Expanding the biotechnology potential of lactobacilli through comparative genomics of 213 strains and associated genera.</title>
        <authorList>
            <person name="Sun Z."/>
            <person name="Harris H.M."/>
            <person name="McCann A."/>
            <person name="Guo C."/>
            <person name="Argimon S."/>
            <person name="Zhang W."/>
            <person name="Yang X."/>
            <person name="Jeffery I.B."/>
            <person name="Cooney J.C."/>
            <person name="Kagawa T.F."/>
            <person name="Liu W."/>
            <person name="Song Y."/>
            <person name="Salvetti E."/>
            <person name="Wrobel A."/>
            <person name="Rasinkangas P."/>
            <person name="Parkhill J."/>
            <person name="Rea M.C."/>
            <person name="O'Sullivan O."/>
            <person name="Ritari J."/>
            <person name="Douillard F.P."/>
            <person name="Paul Ross R."/>
            <person name="Yang R."/>
            <person name="Briner A.E."/>
            <person name="Felis G.E."/>
            <person name="de Vos W.M."/>
            <person name="Barrangou R."/>
            <person name="Klaenhammer T.R."/>
            <person name="Caufield P.W."/>
            <person name="Cui Y."/>
            <person name="Zhang H."/>
            <person name="O'Toole P.W."/>
        </authorList>
    </citation>
    <scope>NUCLEOTIDE SEQUENCE [LARGE SCALE GENOMIC DNA]</scope>
    <source>
        <strain evidence="3 4">DSM 22697</strain>
    </source>
</reference>
<evidence type="ECO:0000313" key="3">
    <source>
        <dbReference type="EMBL" id="KRN18743.1"/>
    </source>
</evidence>
<proteinExistence type="predicted"/>
<accession>A0A0R2F016</accession>
<feature type="region of interest" description="Disordered" evidence="1">
    <location>
        <begin position="1"/>
        <end position="25"/>
    </location>
</feature>
<dbReference type="OrthoDB" id="9957439at2"/>
<keyword evidence="2" id="KW-1133">Transmembrane helix</keyword>
<dbReference type="RefSeq" id="WP_054663160.1">
    <property type="nucleotide sequence ID" value="NZ_AYZJ01000084.1"/>
</dbReference>
<sequence length="68" mass="7018">MMSAGLGLKGHYQTRQVAHPASSEQRRFNATLHARAFDRVAQSVGGGKVALGALALAVVLMGALSATL</sequence>
<evidence type="ECO:0000256" key="1">
    <source>
        <dbReference type="SAM" id="MobiDB-lite"/>
    </source>
</evidence>
<name>A0A0R2F016_9LACO</name>
<dbReference type="PATRIC" id="fig|1423730.4.peg.532"/>
<keyword evidence="2" id="KW-0472">Membrane</keyword>
<organism evidence="3 4">
    <name type="scientific">Lacticaseibacillus camelliae DSM 22697 = JCM 13995</name>
    <dbReference type="NCBI Taxonomy" id="1423730"/>
    <lineage>
        <taxon>Bacteria</taxon>
        <taxon>Bacillati</taxon>
        <taxon>Bacillota</taxon>
        <taxon>Bacilli</taxon>
        <taxon>Lactobacillales</taxon>
        <taxon>Lactobacillaceae</taxon>
        <taxon>Lacticaseibacillus</taxon>
    </lineage>
</organism>
<evidence type="ECO:0000313" key="4">
    <source>
        <dbReference type="Proteomes" id="UP000050865"/>
    </source>
</evidence>
<dbReference type="AlphaFoldDB" id="A0A0R2F016"/>
<protein>
    <submittedName>
        <fullName evidence="3">Uncharacterized protein</fullName>
    </submittedName>
</protein>
<comment type="caution">
    <text evidence="3">The sequence shown here is derived from an EMBL/GenBank/DDBJ whole genome shotgun (WGS) entry which is preliminary data.</text>
</comment>
<dbReference type="EMBL" id="AYZJ01000084">
    <property type="protein sequence ID" value="KRN18743.1"/>
    <property type="molecule type" value="Genomic_DNA"/>
</dbReference>
<evidence type="ECO:0000256" key="2">
    <source>
        <dbReference type="SAM" id="Phobius"/>
    </source>
</evidence>
<feature type="transmembrane region" description="Helical" evidence="2">
    <location>
        <begin position="49"/>
        <end position="67"/>
    </location>
</feature>